<sequence length="196" mass="19163">MNGFATMTRAAAAAVLGGCLIGFPAAAFAQEPAAIQVSASADLADGQRITVSGSGFRAGLAAVAVGMCKQGFTNGLKDCDLDGGATFVNIGGDGTFGPLTLTAHPTFHAIDCTQQQCVIAAAPLPGTEPPAVIAANSAAVSVAFAGSGPPTSPAPAPAAAVRSESDTEGPSTVLWAVTAGLLVIVAGSALADRRRL</sequence>
<keyword evidence="3" id="KW-0044">Antibiotic</keyword>
<dbReference type="RefSeq" id="WP_405147472.1">
    <property type="nucleotide sequence ID" value="NZ_CP109527.1"/>
</dbReference>
<feature type="transmembrane region" description="Helical" evidence="6">
    <location>
        <begin position="172"/>
        <end position="191"/>
    </location>
</feature>
<keyword evidence="5" id="KW-1015">Disulfide bond</keyword>
<evidence type="ECO:0000313" key="8">
    <source>
        <dbReference type="EMBL" id="WTY35159.1"/>
    </source>
</evidence>
<dbReference type="EMBL" id="CP109527">
    <property type="protein sequence ID" value="WTY35159.1"/>
    <property type="molecule type" value="Genomic_DNA"/>
</dbReference>
<proteinExistence type="inferred from homology"/>
<evidence type="ECO:0000313" key="9">
    <source>
        <dbReference type="Proteomes" id="UP001621418"/>
    </source>
</evidence>
<dbReference type="InterPro" id="IPR027273">
    <property type="entry name" value="Neocarzinostatin-like"/>
</dbReference>
<reference evidence="8 9" key="1">
    <citation type="submission" date="2022-10" db="EMBL/GenBank/DDBJ databases">
        <title>The complete genomes of actinobacterial strains from the NBC collection.</title>
        <authorList>
            <person name="Joergensen T.S."/>
            <person name="Alvarez Arevalo M."/>
            <person name="Sterndorff E.B."/>
            <person name="Faurdal D."/>
            <person name="Vuksanovic O."/>
            <person name="Mourched A.-S."/>
            <person name="Charusanti P."/>
            <person name="Shaw S."/>
            <person name="Blin K."/>
            <person name="Weber T."/>
        </authorList>
    </citation>
    <scope>NUCLEOTIDE SEQUENCE [LARGE SCALE GENOMIC DNA]</scope>
    <source>
        <strain evidence="8 9">NBC_01413</strain>
    </source>
</reference>
<dbReference type="Gene3D" id="2.60.40.230">
    <property type="entry name" value="Neocarzinostatin-like"/>
    <property type="match status" value="1"/>
</dbReference>
<evidence type="ECO:0000256" key="2">
    <source>
        <dbReference type="ARBA" id="ARBA00022529"/>
    </source>
</evidence>
<dbReference type="Pfam" id="PF00960">
    <property type="entry name" value="Neocarzinostat"/>
    <property type="match status" value="1"/>
</dbReference>
<keyword evidence="2" id="KW-0929">Antimicrobial</keyword>
<name>A0ABZ1N5S8_9NOCA</name>
<comment type="similarity">
    <text evidence="1">Belongs to the neocarzinostatin family.</text>
</comment>
<keyword evidence="4" id="KW-0238">DNA-binding</keyword>
<organism evidence="8 9">
    <name type="scientific">Nocardia salmonicida</name>
    <dbReference type="NCBI Taxonomy" id="53431"/>
    <lineage>
        <taxon>Bacteria</taxon>
        <taxon>Bacillati</taxon>
        <taxon>Actinomycetota</taxon>
        <taxon>Actinomycetes</taxon>
        <taxon>Mycobacteriales</taxon>
        <taxon>Nocardiaceae</taxon>
        <taxon>Nocardia</taxon>
    </lineage>
</organism>
<evidence type="ECO:0000256" key="7">
    <source>
        <dbReference type="SAM" id="SignalP"/>
    </source>
</evidence>
<accession>A0ABZ1N5S8</accession>
<keyword evidence="9" id="KW-1185">Reference proteome</keyword>
<dbReference type="InterPro" id="IPR047704">
    <property type="entry name" value="GPS-CTERM"/>
</dbReference>
<keyword evidence="6" id="KW-0472">Membrane</keyword>
<keyword evidence="7" id="KW-0732">Signal</keyword>
<keyword evidence="6" id="KW-1133">Transmembrane helix</keyword>
<feature type="signal peptide" evidence="7">
    <location>
        <begin position="1"/>
        <end position="29"/>
    </location>
</feature>
<dbReference type="Proteomes" id="UP001621418">
    <property type="component" value="Chromosome"/>
</dbReference>
<dbReference type="NCBIfam" id="NF040681">
    <property type="entry name" value="GPS-CTERM"/>
    <property type="match status" value="1"/>
</dbReference>
<dbReference type="SUPFAM" id="SSF49319">
    <property type="entry name" value="Actinoxanthin-like"/>
    <property type="match status" value="1"/>
</dbReference>
<evidence type="ECO:0000256" key="6">
    <source>
        <dbReference type="SAM" id="Phobius"/>
    </source>
</evidence>
<evidence type="ECO:0000256" key="5">
    <source>
        <dbReference type="ARBA" id="ARBA00023157"/>
    </source>
</evidence>
<feature type="chain" id="PRO_5047078289" evidence="7">
    <location>
        <begin position="30"/>
        <end position="196"/>
    </location>
</feature>
<evidence type="ECO:0000256" key="1">
    <source>
        <dbReference type="ARBA" id="ARBA00010648"/>
    </source>
</evidence>
<protein>
    <submittedName>
        <fullName evidence="8">Neocarzinostatin apoprotein domain-containing protein</fullName>
    </submittedName>
</protein>
<dbReference type="InterPro" id="IPR002186">
    <property type="entry name" value="Neocarzinostatin_fam"/>
</dbReference>
<evidence type="ECO:0000256" key="4">
    <source>
        <dbReference type="ARBA" id="ARBA00023125"/>
    </source>
</evidence>
<evidence type="ECO:0000256" key="3">
    <source>
        <dbReference type="ARBA" id="ARBA00023022"/>
    </source>
</evidence>
<gene>
    <name evidence="8" type="ORF">OG308_28245</name>
</gene>
<keyword evidence="6" id="KW-0812">Transmembrane</keyword>